<keyword evidence="3" id="KW-1185">Reference proteome</keyword>
<evidence type="ECO:0000256" key="1">
    <source>
        <dbReference type="SAM" id="MobiDB-lite"/>
    </source>
</evidence>
<organism evidence="2 3">
    <name type="scientific">Clarias magur</name>
    <name type="common">Asian catfish</name>
    <name type="synonym">Macropteronotus magur</name>
    <dbReference type="NCBI Taxonomy" id="1594786"/>
    <lineage>
        <taxon>Eukaryota</taxon>
        <taxon>Metazoa</taxon>
        <taxon>Chordata</taxon>
        <taxon>Craniata</taxon>
        <taxon>Vertebrata</taxon>
        <taxon>Euteleostomi</taxon>
        <taxon>Actinopterygii</taxon>
        <taxon>Neopterygii</taxon>
        <taxon>Teleostei</taxon>
        <taxon>Ostariophysi</taxon>
        <taxon>Siluriformes</taxon>
        <taxon>Clariidae</taxon>
        <taxon>Clarias</taxon>
    </lineage>
</organism>
<dbReference type="EMBL" id="QNUK01000091">
    <property type="protein sequence ID" value="KAF5902401.1"/>
    <property type="molecule type" value="Genomic_DNA"/>
</dbReference>
<feature type="non-terminal residue" evidence="2">
    <location>
        <position position="1"/>
    </location>
</feature>
<dbReference type="AlphaFoldDB" id="A0A8J4X559"/>
<accession>A0A8J4X559</accession>
<keyword evidence="2" id="KW-0418">Kinase</keyword>
<protein>
    <submittedName>
        <fullName evidence="2">Serine/threonine-protein kinase ATR</fullName>
    </submittedName>
</protein>
<gene>
    <name evidence="2" type="primary">atr</name>
    <name evidence="2" type="ORF">DAT39_007900</name>
</gene>
<feature type="compositionally biased region" description="Basic residues" evidence="1">
    <location>
        <begin position="45"/>
        <end position="55"/>
    </location>
</feature>
<evidence type="ECO:0000313" key="2">
    <source>
        <dbReference type="EMBL" id="KAF5902401.1"/>
    </source>
</evidence>
<name>A0A8J4X559_CLAMG</name>
<keyword evidence="2" id="KW-0808">Transferase</keyword>
<feature type="compositionally biased region" description="Polar residues" evidence="1">
    <location>
        <begin position="15"/>
        <end position="30"/>
    </location>
</feature>
<comment type="caution">
    <text evidence="2">The sequence shown here is derived from an EMBL/GenBank/DDBJ whole genome shotgun (WGS) entry which is preliminary data.</text>
</comment>
<proteinExistence type="predicted"/>
<feature type="region of interest" description="Disordered" evidence="1">
    <location>
        <begin position="1"/>
        <end position="55"/>
    </location>
</feature>
<dbReference type="GO" id="GO:0016301">
    <property type="term" value="F:kinase activity"/>
    <property type="evidence" value="ECO:0007669"/>
    <property type="project" value="UniProtKB-KW"/>
</dbReference>
<evidence type="ECO:0000313" key="3">
    <source>
        <dbReference type="Proteomes" id="UP000727407"/>
    </source>
</evidence>
<dbReference type="Proteomes" id="UP000727407">
    <property type="component" value="Unassembled WGS sequence"/>
</dbReference>
<feature type="non-terminal residue" evidence="2">
    <location>
        <position position="55"/>
    </location>
</feature>
<reference evidence="2" key="1">
    <citation type="submission" date="2020-07" db="EMBL/GenBank/DDBJ databases">
        <title>Clarias magur genome sequencing, assembly and annotation.</title>
        <authorList>
            <person name="Kushwaha B."/>
            <person name="Kumar R."/>
            <person name="Das P."/>
            <person name="Joshi C.G."/>
            <person name="Kumar D."/>
            <person name="Nagpure N.S."/>
            <person name="Pandey M."/>
            <person name="Agarwal S."/>
            <person name="Srivastava S."/>
            <person name="Singh M."/>
            <person name="Sahoo L."/>
            <person name="Jayasankar P."/>
            <person name="Meher P.K."/>
            <person name="Koringa P.G."/>
            <person name="Iquebal M.A."/>
            <person name="Das S.P."/>
            <person name="Bit A."/>
            <person name="Patnaik S."/>
            <person name="Patel N."/>
            <person name="Shah T.M."/>
            <person name="Hinsu A."/>
            <person name="Jena J.K."/>
        </authorList>
    </citation>
    <scope>NUCLEOTIDE SEQUENCE</scope>
    <source>
        <strain evidence="2">CIFAMagur01</strain>
        <tissue evidence="2">Testis</tissue>
    </source>
</reference>
<sequence length="55" mass="6077">TTGEADAQTPECGLNLNSSRGRASQTTNVPQKRHISKPRYDAPPSKRKRVRLEDG</sequence>